<dbReference type="InterPro" id="IPR034291">
    <property type="entry name" value="TMP_synthase"/>
</dbReference>
<dbReference type="NCBIfam" id="TIGR00693">
    <property type="entry name" value="thiE"/>
    <property type="match status" value="1"/>
</dbReference>
<dbReference type="STRING" id="464.Lgor_1268"/>
<dbReference type="GO" id="GO:0000287">
    <property type="term" value="F:magnesium ion binding"/>
    <property type="evidence" value="ECO:0007669"/>
    <property type="project" value="UniProtKB-UniRule"/>
</dbReference>
<feature type="domain" description="Thiamine phosphate synthase/TenI" evidence="12">
    <location>
        <begin position="243"/>
        <end position="409"/>
    </location>
</feature>
<comment type="similarity">
    <text evidence="9 10">Belongs to the thiamine-phosphate synthase family.</text>
</comment>
<evidence type="ECO:0000256" key="4">
    <source>
        <dbReference type="ARBA" id="ARBA00022842"/>
    </source>
</evidence>
<comment type="function">
    <text evidence="9">Condenses 4-methyl-5-(beta-hydroxyethyl)thiazole monophosphate (THZ-P) and 2-methyl-4-amino-5-hydroxymethyl pyrimidine pyrophosphate (HMP-PP) to form thiamine monophosphate (TMP).</text>
</comment>
<keyword evidence="3 9" id="KW-0479">Metal-binding</keyword>
<evidence type="ECO:0000313" key="15">
    <source>
        <dbReference type="EMBL" id="STO24235.1"/>
    </source>
</evidence>
<accession>A0A377GI56</accession>
<gene>
    <name evidence="9 15" type="primary">thiE</name>
    <name evidence="15" type="ORF">NCTC11401_01042</name>
    <name evidence="14" type="ORF">SAMN05421777_12151</name>
</gene>
<dbReference type="HAMAP" id="MF_00097">
    <property type="entry name" value="TMP_synthase"/>
    <property type="match status" value="1"/>
</dbReference>
<dbReference type="EMBL" id="FTNL01000021">
    <property type="protein sequence ID" value="SIR72536.1"/>
    <property type="molecule type" value="Genomic_DNA"/>
</dbReference>
<dbReference type="UniPathway" id="UPA00060">
    <property type="reaction ID" value="UER00141"/>
</dbReference>
<evidence type="ECO:0000256" key="3">
    <source>
        <dbReference type="ARBA" id="ARBA00022723"/>
    </source>
</evidence>
<feature type="binding site" evidence="9">
    <location>
        <begin position="355"/>
        <end position="357"/>
    </location>
    <ligand>
        <name>2-[(2R,5Z)-2-carboxy-4-methylthiazol-5(2H)-ylidene]ethyl phosphate</name>
        <dbReference type="ChEBI" id="CHEBI:62899"/>
    </ligand>
</feature>
<evidence type="ECO:0000256" key="8">
    <source>
        <dbReference type="ARBA" id="ARBA00047883"/>
    </source>
</evidence>
<dbReference type="EMBL" id="UGGV01000001">
    <property type="protein sequence ID" value="STO24235.1"/>
    <property type="molecule type" value="Genomic_DNA"/>
</dbReference>
<dbReference type="FunFam" id="3.20.20.70:FF:000064">
    <property type="entry name" value="Thiamine-phosphate synthase"/>
    <property type="match status" value="1"/>
</dbReference>
<evidence type="ECO:0000256" key="7">
    <source>
        <dbReference type="ARBA" id="ARBA00047851"/>
    </source>
</evidence>
<dbReference type="GO" id="GO:0009228">
    <property type="term" value="P:thiamine biosynthetic process"/>
    <property type="evidence" value="ECO:0007669"/>
    <property type="project" value="UniProtKB-KW"/>
</dbReference>
<name>A0A377GI56_9GAMM</name>
<dbReference type="Gene3D" id="3.20.20.70">
    <property type="entry name" value="Aldolase class I"/>
    <property type="match status" value="1"/>
</dbReference>
<comment type="catalytic activity">
    <reaction evidence="8 9 10">
        <text>2-[(2R,5Z)-2-carboxy-4-methylthiazol-5(2H)-ylidene]ethyl phosphate + 4-amino-2-methyl-5-(diphosphooxymethyl)pyrimidine + 2 H(+) = thiamine phosphate + CO2 + diphosphate</text>
        <dbReference type="Rhea" id="RHEA:47844"/>
        <dbReference type="ChEBI" id="CHEBI:15378"/>
        <dbReference type="ChEBI" id="CHEBI:16526"/>
        <dbReference type="ChEBI" id="CHEBI:33019"/>
        <dbReference type="ChEBI" id="CHEBI:37575"/>
        <dbReference type="ChEBI" id="CHEBI:57841"/>
        <dbReference type="ChEBI" id="CHEBI:62899"/>
        <dbReference type="EC" id="2.5.1.3"/>
    </reaction>
</comment>
<dbReference type="InterPro" id="IPR013785">
    <property type="entry name" value="Aldolase_TIM"/>
</dbReference>
<dbReference type="Pfam" id="PF08543">
    <property type="entry name" value="Phos_pyr_kin"/>
    <property type="match status" value="1"/>
</dbReference>
<feature type="binding site" evidence="9">
    <location>
        <begin position="406"/>
        <end position="407"/>
    </location>
    <ligand>
        <name>2-[(2R,5Z)-2-carboxy-4-methylthiazol-5(2H)-ylidene]ethyl phosphate</name>
        <dbReference type="ChEBI" id="CHEBI:62899"/>
    </ligand>
</feature>
<protein>
    <recommendedName>
        <fullName evidence="9">Thiamine-phosphate synthase</fullName>
        <shortName evidence="9">TP synthase</shortName>
        <shortName evidence="9">TPS</shortName>
        <ecNumber evidence="9">2.5.1.3</ecNumber>
    </recommendedName>
    <alternativeName>
        <fullName evidence="9">Thiamine-phosphate pyrophosphorylase</fullName>
        <shortName evidence="9">TMP pyrophosphorylase</shortName>
        <shortName evidence="9">TMP-PPase</shortName>
    </alternativeName>
</protein>
<evidence type="ECO:0000256" key="1">
    <source>
        <dbReference type="ARBA" id="ARBA00005165"/>
    </source>
</evidence>
<dbReference type="PANTHER" id="PTHR20857:SF15">
    <property type="entry name" value="THIAMINE-PHOSPHATE SYNTHASE"/>
    <property type="match status" value="1"/>
</dbReference>
<evidence type="ECO:0000259" key="12">
    <source>
        <dbReference type="Pfam" id="PF02581"/>
    </source>
</evidence>
<comment type="cofactor">
    <cofactor evidence="9">
        <name>Mg(2+)</name>
        <dbReference type="ChEBI" id="CHEBI:18420"/>
    </cofactor>
    <text evidence="9">Binds 1 Mg(2+) ion per subunit.</text>
</comment>
<keyword evidence="4 9" id="KW-0460">Magnesium</keyword>
<evidence type="ECO:0000256" key="2">
    <source>
        <dbReference type="ARBA" id="ARBA00022679"/>
    </source>
</evidence>
<evidence type="ECO:0000256" key="11">
    <source>
        <dbReference type="RuleBase" id="RU004253"/>
    </source>
</evidence>
<keyword evidence="2 9" id="KW-0808">Transferase</keyword>
<dbReference type="InterPro" id="IPR029056">
    <property type="entry name" value="Ribokinase-like"/>
</dbReference>
<reference evidence="15 17" key="2">
    <citation type="submission" date="2018-06" db="EMBL/GenBank/DDBJ databases">
        <authorList>
            <consortium name="Pathogen Informatics"/>
            <person name="Doyle S."/>
        </authorList>
    </citation>
    <scope>NUCLEOTIDE SEQUENCE [LARGE SCALE GENOMIC DNA]</scope>
    <source>
        <strain evidence="15 17">NCTC11401</strain>
    </source>
</reference>
<dbReference type="SUPFAM" id="SSF51391">
    <property type="entry name" value="Thiamin phosphate synthase"/>
    <property type="match status" value="1"/>
</dbReference>
<dbReference type="AlphaFoldDB" id="A0A377GI56"/>
<dbReference type="InterPro" id="IPR013749">
    <property type="entry name" value="PM/HMP-P_kinase-1"/>
</dbReference>
<dbReference type="Pfam" id="PF02581">
    <property type="entry name" value="TMP-TENI"/>
    <property type="match status" value="1"/>
</dbReference>
<evidence type="ECO:0000313" key="14">
    <source>
        <dbReference type="EMBL" id="SIR72536.1"/>
    </source>
</evidence>
<evidence type="ECO:0000256" key="5">
    <source>
        <dbReference type="ARBA" id="ARBA00022977"/>
    </source>
</evidence>
<dbReference type="InterPro" id="IPR036206">
    <property type="entry name" value="ThiamineP_synth_sf"/>
</dbReference>
<keyword evidence="5 9" id="KW-0784">Thiamine biosynthesis</keyword>
<feature type="binding site" evidence="9">
    <location>
        <position position="291"/>
    </location>
    <ligand>
        <name>Mg(2+)</name>
        <dbReference type="ChEBI" id="CHEBI:18420"/>
    </ligand>
</feature>
<comment type="pathway">
    <text evidence="1 9 11">Cofactor biosynthesis; thiamine diphosphate biosynthesis; thiamine phosphate from 4-amino-2-methyl-5-diphosphomethylpyrimidine and 4-methyl-5-(2-phosphoethyl)-thiazole: step 1/1.</text>
</comment>
<comment type="catalytic activity">
    <reaction evidence="6 9 10">
        <text>4-methyl-5-(2-phosphooxyethyl)-thiazole + 4-amino-2-methyl-5-(diphosphooxymethyl)pyrimidine + H(+) = thiamine phosphate + diphosphate</text>
        <dbReference type="Rhea" id="RHEA:22328"/>
        <dbReference type="ChEBI" id="CHEBI:15378"/>
        <dbReference type="ChEBI" id="CHEBI:33019"/>
        <dbReference type="ChEBI" id="CHEBI:37575"/>
        <dbReference type="ChEBI" id="CHEBI:57841"/>
        <dbReference type="ChEBI" id="CHEBI:58296"/>
        <dbReference type="EC" id="2.5.1.3"/>
    </reaction>
</comment>
<dbReference type="GO" id="GO:0004789">
    <property type="term" value="F:thiamine-phosphate diphosphorylase activity"/>
    <property type="evidence" value="ECO:0007669"/>
    <property type="project" value="UniProtKB-UniRule"/>
</dbReference>
<feature type="binding site" evidence="9">
    <location>
        <position position="358"/>
    </location>
    <ligand>
        <name>4-amino-2-methyl-5-(diphosphooxymethyl)pyrimidine</name>
        <dbReference type="ChEBI" id="CHEBI:57841"/>
    </ligand>
</feature>
<reference evidence="14 16" key="1">
    <citation type="submission" date="2017-01" db="EMBL/GenBank/DDBJ databases">
        <authorList>
            <person name="Varghese N."/>
            <person name="Submissions S."/>
        </authorList>
    </citation>
    <scope>NUCLEOTIDE SEQUENCE [LARGE SCALE GENOMIC DNA]</scope>
    <source>
        <strain evidence="14 16">ATCC 33342</strain>
    </source>
</reference>
<evidence type="ECO:0000256" key="10">
    <source>
        <dbReference type="RuleBase" id="RU003826"/>
    </source>
</evidence>
<feature type="binding site" evidence="9">
    <location>
        <position position="386"/>
    </location>
    <ligand>
        <name>2-[(2R,5Z)-2-carboxy-4-methylthiazol-5(2H)-ylidene]ethyl phosphate</name>
        <dbReference type="ChEBI" id="CHEBI:62899"/>
    </ligand>
</feature>
<evidence type="ECO:0000313" key="16">
    <source>
        <dbReference type="Proteomes" id="UP000186808"/>
    </source>
</evidence>
<feature type="binding site" evidence="9">
    <location>
        <begin position="259"/>
        <end position="263"/>
    </location>
    <ligand>
        <name>4-amino-2-methyl-5-(diphosphooxymethyl)pyrimidine</name>
        <dbReference type="ChEBI" id="CHEBI:57841"/>
    </ligand>
</feature>
<evidence type="ECO:0000313" key="17">
    <source>
        <dbReference type="Proteomes" id="UP000254374"/>
    </source>
</evidence>
<dbReference type="OrthoDB" id="9789949at2"/>
<feature type="domain" description="Pyridoxamine kinase/Phosphomethylpyrimidine kinase" evidence="13">
    <location>
        <begin position="79"/>
        <end position="198"/>
    </location>
</feature>
<proteinExistence type="inferred from homology"/>
<comment type="catalytic activity">
    <reaction evidence="7 9 10">
        <text>2-(2-carboxy-4-methylthiazol-5-yl)ethyl phosphate + 4-amino-2-methyl-5-(diphosphooxymethyl)pyrimidine + 2 H(+) = thiamine phosphate + CO2 + diphosphate</text>
        <dbReference type="Rhea" id="RHEA:47848"/>
        <dbReference type="ChEBI" id="CHEBI:15378"/>
        <dbReference type="ChEBI" id="CHEBI:16526"/>
        <dbReference type="ChEBI" id="CHEBI:33019"/>
        <dbReference type="ChEBI" id="CHEBI:37575"/>
        <dbReference type="ChEBI" id="CHEBI:57841"/>
        <dbReference type="ChEBI" id="CHEBI:62890"/>
        <dbReference type="EC" id="2.5.1.3"/>
    </reaction>
</comment>
<dbReference type="NCBIfam" id="NF002904">
    <property type="entry name" value="PRK03512.1"/>
    <property type="match status" value="1"/>
</dbReference>
<feature type="binding site" evidence="9">
    <location>
        <position position="310"/>
    </location>
    <ligand>
        <name>Mg(2+)</name>
        <dbReference type="ChEBI" id="CHEBI:18420"/>
    </ligand>
</feature>
<dbReference type="InterPro" id="IPR022998">
    <property type="entry name" value="ThiamineP_synth_TenI"/>
</dbReference>
<feature type="binding site" evidence="9">
    <location>
        <position position="290"/>
    </location>
    <ligand>
        <name>4-amino-2-methyl-5-(diphosphooxymethyl)pyrimidine</name>
        <dbReference type="ChEBI" id="CHEBI:57841"/>
    </ligand>
</feature>
<organism evidence="15 17">
    <name type="scientific">Fluoribacter gormanii</name>
    <dbReference type="NCBI Taxonomy" id="464"/>
    <lineage>
        <taxon>Bacteria</taxon>
        <taxon>Pseudomonadati</taxon>
        <taxon>Pseudomonadota</taxon>
        <taxon>Gammaproteobacteria</taxon>
        <taxon>Legionellales</taxon>
        <taxon>Legionellaceae</taxon>
        <taxon>Fluoribacter</taxon>
    </lineage>
</organism>
<feature type="binding site" evidence="9">
    <location>
        <position position="329"/>
    </location>
    <ligand>
        <name>4-amino-2-methyl-5-(diphosphooxymethyl)pyrimidine</name>
        <dbReference type="ChEBI" id="CHEBI:57841"/>
    </ligand>
</feature>
<dbReference type="Proteomes" id="UP000186808">
    <property type="component" value="Unassembled WGS sequence"/>
</dbReference>
<dbReference type="Proteomes" id="UP000254374">
    <property type="component" value="Unassembled WGS sequence"/>
</dbReference>
<sequence length="428" mass="48358">MSTVWTNIGNEADRQTFRGLGLEMQTQQFHKTQPAAIKIEERFSAEDIQILNHYSGPVVWDFSLSLSQYAEENKRNVSTGFSLADVLVLNTHEAEFILNCRVKTHHAMQEAAYELLTLGAKSVFLLGQPMQESSWQHDYWTNGTRSFWLTQHRIDDAKYPELRSILSAAITGAMALGHLLEDALVIAKMYVHQAVRRGQVSVYYGGFPEDETDLPYLASKPLYERPQPFKPCHRLGLYPVVDRFSWVERLLNFGVKTIQLRIKEKTETLEEEMRQSIALAKKYQSTLFINDYWEMALKLNAEAVHLGQSDLDTADLDAIRERGLLLGVSTHCYYEVARAHALSPSYIAIGPIFPTTSKEMPFAAQGVECLQRWKRTLNYPLVAIGGINIERMPDVVATGVQGVALISAITEASDPDQSTLKLLSLMEQ</sequence>
<dbReference type="SUPFAM" id="SSF53613">
    <property type="entry name" value="Ribokinase-like"/>
    <property type="match status" value="1"/>
</dbReference>
<dbReference type="EC" id="2.5.1.3" evidence="9"/>
<dbReference type="CDD" id="cd00564">
    <property type="entry name" value="TMP_TenI"/>
    <property type="match status" value="1"/>
</dbReference>
<dbReference type="PANTHER" id="PTHR20857">
    <property type="entry name" value="THIAMINE-PHOSPHATE PYROPHOSPHORYLASE"/>
    <property type="match status" value="1"/>
</dbReference>
<dbReference type="RefSeq" id="WP_058467772.1">
    <property type="nucleotide sequence ID" value="NZ_CAAAIX010000020.1"/>
</dbReference>
<dbReference type="GO" id="GO:0009229">
    <property type="term" value="P:thiamine diphosphate biosynthetic process"/>
    <property type="evidence" value="ECO:0007669"/>
    <property type="project" value="UniProtKB-UniRule"/>
</dbReference>
<dbReference type="GO" id="GO:0005737">
    <property type="term" value="C:cytoplasm"/>
    <property type="evidence" value="ECO:0007669"/>
    <property type="project" value="TreeGrafter"/>
</dbReference>
<dbReference type="Gene3D" id="3.40.1190.20">
    <property type="match status" value="1"/>
</dbReference>
<evidence type="ECO:0000256" key="9">
    <source>
        <dbReference type="HAMAP-Rule" id="MF_00097"/>
    </source>
</evidence>
<keyword evidence="16" id="KW-1185">Reference proteome</keyword>
<evidence type="ECO:0000259" key="13">
    <source>
        <dbReference type="Pfam" id="PF08543"/>
    </source>
</evidence>
<evidence type="ECO:0000256" key="6">
    <source>
        <dbReference type="ARBA" id="ARBA00047334"/>
    </source>
</evidence>